<protein>
    <recommendedName>
        <fullName evidence="4">Low temperature requirement A protein (LtrA)</fullName>
    </recommendedName>
</protein>
<keyword evidence="1" id="KW-1133">Transmembrane helix</keyword>
<accession>A0A318S2C2</accession>
<dbReference type="AlphaFoldDB" id="A0A318S2C2"/>
<proteinExistence type="predicted"/>
<feature type="transmembrane region" description="Helical" evidence="1">
    <location>
        <begin position="71"/>
        <end position="94"/>
    </location>
</feature>
<organism evidence="2 3">
    <name type="scientific">Williamsia limnetica</name>
    <dbReference type="NCBI Taxonomy" id="882452"/>
    <lineage>
        <taxon>Bacteria</taxon>
        <taxon>Bacillati</taxon>
        <taxon>Actinomycetota</taxon>
        <taxon>Actinomycetes</taxon>
        <taxon>Mycobacteriales</taxon>
        <taxon>Nocardiaceae</taxon>
        <taxon>Williamsia</taxon>
    </lineage>
</organism>
<gene>
    <name evidence="2" type="ORF">DFR67_101231</name>
</gene>
<keyword evidence="3" id="KW-1185">Reference proteome</keyword>
<dbReference type="EMBL" id="QJSP01000001">
    <property type="protein sequence ID" value="PYE20840.1"/>
    <property type="molecule type" value="Genomic_DNA"/>
</dbReference>
<feature type="transmembrane region" description="Helical" evidence="1">
    <location>
        <begin position="100"/>
        <end position="118"/>
    </location>
</feature>
<comment type="caution">
    <text evidence="2">The sequence shown here is derived from an EMBL/GenBank/DDBJ whole genome shotgun (WGS) entry which is preliminary data.</text>
</comment>
<dbReference type="Proteomes" id="UP000247591">
    <property type="component" value="Unassembled WGS sequence"/>
</dbReference>
<dbReference type="RefSeq" id="WP_146240340.1">
    <property type="nucleotide sequence ID" value="NZ_QJSP01000001.1"/>
</dbReference>
<evidence type="ECO:0008006" key="4">
    <source>
        <dbReference type="Google" id="ProtNLM"/>
    </source>
</evidence>
<evidence type="ECO:0000313" key="3">
    <source>
        <dbReference type="Proteomes" id="UP000247591"/>
    </source>
</evidence>
<evidence type="ECO:0000313" key="2">
    <source>
        <dbReference type="EMBL" id="PYE20840.1"/>
    </source>
</evidence>
<evidence type="ECO:0000256" key="1">
    <source>
        <dbReference type="SAM" id="Phobius"/>
    </source>
</evidence>
<keyword evidence="1" id="KW-0812">Transmembrane</keyword>
<reference evidence="2 3" key="1">
    <citation type="submission" date="2018-06" db="EMBL/GenBank/DDBJ databases">
        <title>Genomic Encyclopedia of Type Strains, Phase IV (KMG-IV): sequencing the most valuable type-strain genomes for metagenomic binning, comparative biology and taxonomic classification.</title>
        <authorList>
            <person name="Goeker M."/>
        </authorList>
    </citation>
    <scope>NUCLEOTIDE SEQUENCE [LARGE SCALE GENOMIC DNA]</scope>
    <source>
        <strain evidence="2 3">DSM 45521</strain>
    </source>
</reference>
<feature type="transmembrane region" description="Helical" evidence="1">
    <location>
        <begin position="39"/>
        <end position="59"/>
    </location>
</feature>
<sequence>MSRQTVDEAQPIRTRDVAVIAVLSATPPLTWTASVLPTAAAAAFYTLAAIASLAALVVIQVNVGLRIQDGAALSTAIVVIAGVAAWTVAMVLALGQSPGAILSTIAAAVLLSRALKLGTDRRCGGATRTSATR</sequence>
<keyword evidence="1" id="KW-0472">Membrane</keyword>
<name>A0A318S2C2_WILLI</name>